<dbReference type="Proteomes" id="UP000237752">
    <property type="component" value="Unassembled WGS sequence"/>
</dbReference>
<proteinExistence type="predicted"/>
<reference evidence="2 3" key="1">
    <citation type="submission" date="2018-03" db="EMBL/GenBank/DDBJ databases">
        <title>Genomic Encyclopedia of Archaeal and Bacterial Type Strains, Phase II (KMG-II): from individual species to whole genera.</title>
        <authorList>
            <person name="Goeker M."/>
        </authorList>
    </citation>
    <scope>NUCLEOTIDE SEQUENCE [LARGE SCALE GENOMIC DNA]</scope>
    <source>
        <strain evidence="2 3">DSM 100065</strain>
    </source>
</reference>
<dbReference type="PANTHER" id="PTHR43677">
    <property type="entry name" value="SHORT-CHAIN DEHYDROGENASE/REDUCTASE"/>
    <property type="match status" value="1"/>
</dbReference>
<dbReference type="RefSeq" id="WP_106347166.1">
    <property type="nucleotide sequence ID" value="NZ_PVUE01000001.1"/>
</dbReference>
<dbReference type="SUPFAM" id="SSF50129">
    <property type="entry name" value="GroES-like"/>
    <property type="match status" value="1"/>
</dbReference>
<dbReference type="InterPro" id="IPR020843">
    <property type="entry name" value="ER"/>
</dbReference>
<organism evidence="2 3">
    <name type="scientific">Antricoccus suffuscus</name>
    <dbReference type="NCBI Taxonomy" id="1629062"/>
    <lineage>
        <taxon>Bacteria</taxon>
        <taxon>Bacillati</taxon>
        <taxon>Actinomycetota</taxon>
        <taxon>Actinomycetes</taxon>
        <taxon>Geodermatophilales</taxon>
        <taxon>Antricoccaceae</taxon>
        <taxon>Antricoccus</taxon>
    </lineage>
</organism>
<name>A0A2T1A6A0_9ACTN</name>
<dbReference type="InterPro" id="IPR013149">
    <property type="entry name" value="ADH-like_C"/>
</dbReference>
<dbReference type="InterPro" id="IPR036291">
    <property type="entry name" value="NAD(P)-bd_dom_sf"/>
</dbReference>
<keyword evidence="3" id="KW-1185">Reference proteome</keyword>
<dbReference type="SMART" id="SM00829">
    <property type="entry name" value="PKS_ER"/>
    <property type="match status" value="1"/>
</dbReference>
<dbReference type="Gene3D" id="3.90.180.10">
    <property type="entry name" value="Medium-chain alcohol dehydrogenases, catalytic domain"/>
    <property type="match status" value="1"/>
</dbReference>
<dbReference type="PANTHER" id="PTHR43677:SF4">
    <property type="entry name" value="QUINONE OXIDOREDUCTASE-LIKE PROTEIN 2"/>
    <property type="match status" value="1"/>
</dbReference>
<dbReference type="OrthoDB" id="9805883at2"/>
<gene>
    <name evidence="2" type="ORF">CLV47_101241</name>
</gene>
<dbReference type="EMBL" id="PVUE01000001">
    <property type="protein sequence ID" value="PRZ44116.1"/>
    <property type="molecule type" value="Genomic_DNA"/>
</dbReference>
<dbReference type="InterPro" id="IPR013154">
    <property type="entry name" value="ADH-like_N"/>
</dbReference>
<dbReference type="AlphaFoldDB" id="A0A2T1A6A0"/>
<dbReference type="Pfam" id="PF08240">
    <property type="entry name" value="ADH_N"/>
    <property type="match status" value="1"/>
</dbReference>
<accession>A0A2T1A6A0</accession>
<evidence type="ECO:0000259" key="1">
    <source>
        <dbReference type="SMART" id="SM00829"/>
    </source>
</evidence>
<dbReference type="Gene3D" id="3.40.50.720">
    <property type="entry name" value="NAD(P)-binding Rossmann-like Domain"/>
    <property type="match status" value="1"/>
</dbReference>
<evidence type="ECO:0000313" key="2">
    <source>
        <dbReference type="EMBL" id="PRZ44116.1"/>
    </source>
</evidence>
<feature type="domain" description="Enoyl reductase (ER)" evidence="1">
    <location>
        <begin position="10"/>
        <end position="315"/>
    </location>
</feature>
<dbReference type="Pfam" id="PF00107">
    <property type="entry name" value="ADH_zinc_N"/>
    <property type="match status" value="1"/>
</dbReference>
<protein>
    <submittedName>
        <fullName evidence="2">NADPH2:quinone reductase</fullName>
    </submittedName>
</protein>
<dbReference type="InterPro" id="IPR011032">
    <property type="entry name" value="GroES-like_sf"/>
</dbReference>
<dbReference type="GO" id="GO:0016491">
    <property type="term" value="F:oxidoreductase activity"/>
    <property type="evidence" value="ECO:0007669"/>
    <property type="project" value="InterPro"/>
</dbReference>
<dbReference type="SUPFAM" id="SSF51735">
    <property type="entry name" value="NAD(P)-binding Rossmann-fold domains"/>
    <property type="match status" value="1"/>
</dbReference>
<evidence type="ECO:0000313" key="3">
    <source>
        <dbReference type="Proteomes" id="UP000237752"/>
    </source>
</evidence>
<comment type="caution">
    <text evidence="2">The sequence shown here is derived from an EMBL/GenBank/DDBJ whole genome shotgun (WGS) entry which is preliminary data.</text>
</comment>
<sequence>MKSLQCHSFDLVNGLQIVESADPEPGPNEVIINVRAVNVAYVDRLIVTGKYQVVPKLPYTPGGMCAGDITAVGVDVRDRAVGDRVVTRCAGAWATKVTVAAASTVPIPDRLSDVGAAAGLEAYGTAIYALENRITAEAGKRMLVLGAGGAVGAACVEIAADLGLHVVAVTSQPEAITGAELVIDRRTDDMRAVMKATYPDGVDYVIDPVGGDLAPLALRSLGFRGKYLVVGFASGMIPQLPANHTLLKEREIVGVDWGDYVRERPGAAEESLSGVVARLGQRSVSVPSANELNFEQLKDALQKPPPASGLVRTVLVP</sequence>
<dbReference type="InterPro" id="IPR051397">
    <property type="entry name" value="Zn-ADH-like_protein"/>
</dbReference>